<dbReference type="KEGG" id="drt:Dret_0678"/>
<proteinExistence type="predicted"/>
<reference evidence="3" key="1">
    <citation type="submission" date="2009-09" db="EMBL/GenBank/DDBJ databases">
        <title>The complete chromosome of Desulfohalobium retbaense DSM 5692.</title>
        <authorList>
            <consortium name="US DOE Joint Genome Institute (JGI-PGF)"/>
            <person name="Lucas S."/>
            <person name="Copeland A."/>
            <person name="Lapidus A."/>
            <person name="Glavina del Rio T."/>
            <person name="Dalin E."/>
            <person name="Tice H."/>
            <person name="Bruce D."/>
            <person name="Goodwin L."/>
            <person name="Pitluck S."/>
            <person name="Kyrpides N."/>
            <person name="Mavromatis K."/>
            <person name="Ivanova N."/>
            <person name="Mikhailova N."/>
            <person name="Munk A.C."/>
            <person name="Brettin T."/>
            <person name="Detter J.C."/>
            <person name="Han C."/>
            <person name="Tapia R."/>
            <person name="Larimer F."/>
            <person name="Land M."/>
            <person name="Hauser L."/>
            <person name="Markowitz V."/>
            <person name="Cheng J.-F."/>
            <person name="Hugenholtz P."/>
            <person name="Woyke T."/>
            <person name="Wu D."/>
            <person name="Spring S."/>
            <person name="Klenk H.-P."/>
            <person name="Eisen J.A."/>
        </authorList>
    </citation>
    <scope>NUCLEOTIDE SEQUENCE [LARGE SCALE GENOMIC DNA]</scope>
    <source>
        <strain evidence="3">DSM 5692</strain>
    </source>
</reference>
<keyword evidence="3" id="KW-1185">Reference proteome</keyword>
<dbReference type="PANTHER" id="PTHR33371">
    <property type="entry name" value="INTERMEMBRANE PHOSPHOLIPID TRANSPORT SYSTEM BINDING PROTEIN MLAD-RELATED"/>
    <property type="match status" value="1"/>
</dbReference>
<dbReference type="InterPro" id="IPR052336">
    <property type="entry name" value="MlaD_Phospholipid_Transporter"/>
</dbReference>
<dbReference type="RefSeq" id="WP_015751128.1">
    <property type="nucleotide sequence ID" value="NC_013223.1"/>
</dbReference>
<evidence type="ECO:0000313" key="3">
    <source>
        <dbReference type="Proteomes" id="UP000001052"/>
    </source>
</evidence>
<dbReference type="eggNOG" id="COG1463">
    <property type="taxonomic scope" value="Bacteria"/>
</dbReference>
<reference evidence="2 3" key="2">
    <citation type="journal article" date="2010" name="Stand. Genomic Sci.">
        <title>Complete genome sequence of Desulfohalobium retbaense type strain (HR(100)).</title>
        <authorList>
            <person name="Spring S."/>
            <person name="Nolan M."/>
            <person name="Lapidus A."/>
            <person name="Glavina Del Rio T."/>
            <person name="Copeland A."/>
            <person name="Tice H."/>
            <person name="Cheng J.F."/>
            <person name="Lucas S."/>
            <person name="Land M."/>
            <person name="Chen F."/>
            <person name="Bruce D."/>
            <person name="Goodwin L."/>
            <person name="Pitluck S."/>
            <person name="Ivanova N."/>
            <person name="Mavromatis K."/>
            <person name="Mikhailova N."/>
            <person name="Pati A."/>
            <person name="Chen A."/>
            <person name="Palaniappan K."/>
            <person name="Hauser L."/>
            <person name="Chang Y.J."/>
            <person name="Jeffries C.D."/>
            <person name="Munk C."/>
            <person name="Kiss H."/>
            <person name="Chain P."/>
            <person name="Han C."/>
            <person name="Brettin T."/>
            <person name="Detter J.C."/>
            <person name="Schuler E."/>
            <person name="Goker M."/>
            <person name="Rohde M."/>
            <person name="Bristow J."/>
            <person name="Eisen J.A."/>
            <person name="Markowitz V."/>
            <person name="Hugenholtz P."/>
            <person name="Kyrpides N.C."/>
            <person name="Klenk H.P."/>
        </authorList>
    </citation>
    <scope>NUCLEOTIDE SEQUENCE [LARGE SCALE GENOMIC DNA]</scope>
    <source>
        <strain evidence="2 3">DSM 5692</strain>
    </source>
</reference>
<accession>C8X0M3</accession>
<dbReference type="EMBL" id="CP001734">
    <property type="protein sequence ID" value="ACV67970.1"/>
    <property type="molecule type" value="Genomic_DNA"/>
</dbReference>
<dbReference type="Proteomes" id="UP000001052">
    <property type="component" value="Chromosome"/>
</dbReference>
<feature type="domain" description="Mce/MlaD" evidence="1">
    <location>
        <begin position="39"/>
        <end position="113"/>
    </location>
</feature>
<evidence type="ECO:0000313" key="2">
    <source>
        <dbReference type="EMBL" id="ACV67970.1"/>
    </source>
</evidence>
<gene>
    <name evidence="2" type="ordered locus">Dret_0678</name>
</gene>
<dbReference type="Pfam" id="PF02470">
    <property type="entry name" value="MlaD"/>
    <property type="match status" value="1"/>
</dbReference>
<dbReference type="InterPro" id="IPR003399">
    <property type="entry name" value="Mce/MlaD"/>
</dbReference>
<dbReference type="OrthoDB" id="9788420at2"/>
<dbReference type="GO" id="GO:0005543">
    <property type="term" value="F:phospholipid binding"/>
    <property type="evidence" value="ECO:0007669"/>
    <property type="project" value="TreeGrafter"/>
</dbReference>
<sequence>MSVYKGAEIKVGIFVCIALVALGYMSMQVGQGLFVDKDTKKVSVFFDNVSGLKQGAPVEIAGIEVGQVHSIGLADGRAELTLALDKGIAVPVDVKAVIRTRGVLGDKFVELRGGSPEMPNLEEGQRITRSSSPADLDQLLQKVGQIAEDISTVSQSVSNVFGGEQGEAQLQTIMDNVRELTVTLNGLVQQNAESVERIVANLDGFTADMREMTARNKDQINDAVSDLGAFAANMREITGENKDGIQRIVTNLDRASGKLQTTMQAMQDVLGKVDEGQGTLGTMVNDEEMAYDLKKTMASLESVSRKIDEGRGTLGKLVNDDTTGKELDKALEGVNTFLAKQEQFKTSVDFTSEYLADSGDMKSYLNLKLQPTEDKYYLLSLVDDPKGRTETTSLVRRYKKDGEPWKTYREEEEETQEDGLKFSAQMAKRWNDWVLRGGIIESSGGLGVDYYLWDDRIRLFAEAFDFDDENPPHLKAGGKLYFLNNFYISAGMDDFASDTGDESFFTGLGLRFSDDDLKYILGKTPLPQQ</sequence>
<evidence type="ECO:0000259" key="1">
    <source>
        <dbReference type="Pfam" id="PF02470"/>
    </source>
</evidence>
<dbReference type="STRING" id="485915.Dret_0678"/>
<name>C8X0M3_DESRD</name>
<dbReference type="GO" id="GO:0005548">
    <property type="term" value="F:phospholipid transporter activity"/>
    <property type="evidence" value="ECO:0007669"/>
    <property type="project" value="TreeGrafter"/>
</dbReference>
<organism evidence="2 3">
    <name type="scientific">Desulfohalobium retbaense (strain ATCC 49708 / DSM 5692 / JCM 16813 / HR100)</name>
    <dbReference type="NCBI Taxonomy" id="485915"/>
    <lineage>
        <taxon>Bacteria</taxon>
        <taxon>Pseudomonadati</taxon>
        <taxon>Thermodesulfobacteriota</taxon>
        <taxon>Desulfovibrionia</taxon>
        <taxon>Desulfovibrionales</taxon>
        <taxon>Desulfohalobiaceae</taxon>
        <taxon>Desulfohalobium</taxon>
    </lineage>
</organism>
<protein>
    <submittedName>
        <fullName evidence="2">Mammalian cell entry related domain protein</fullName>
    </submittedName>
</protein>
<dbReference type="AlphaFoldDB" id="C8X0M3"/>
<dbReference type="PANTHER" id="PTHR33371:SF4">
    <property type="entry name" value="INTERMEMBRANE PHOSPHOLIPID TRANSPORT SYSTEM BINDING PROTEIN MLAD"/>
    <property type="match status" value="1"/>
</dbReference>
<dbReference type="HOGENOM" id="CLU_034188_0_0_7"/>